<feature type="compositionally biased region" description="Pro residues" evidence="1">
    <location>
        <begin position="7"/>
        <end position="26"/>
    </location>
</feature>
<evidence type="ECO:0000313" key="4">
    <source>
        <dbReference type="Proteomes" id="UP000588098"/>
    </source>
</evidence>
<accession>A0A7W9Q5Z2</accession>
<dbReference type="AlphaFoldDB" id="A0A7W9Q5Z2"/>
<keyword evidence="2" id="KW-0472">Membrane</keyword>
<keyword evidence="2" id="KW-0812">Transmembrane</keyword>
<sequence>MGDTTAFPPPPGHYPWPGPHAAPPAAPRRRSIRGPLIAAAVALVLAAGGGITWWALRDHEDTMGHVEVNNGKHVSGSSDSDEECDDYDDYTYNDCDTEDEPDSSYTFTYKITNKGGDYANYRVIVNAFDDDEDYVGQSYLATSHLAPGKSEADSAEFEDYNLTGSNSADDIETIKLAHVERTALAN</sequence>
<keyword evidence="4" id="KW-1185">Reference proteome</keyword>
<gene>
    <name evidence="3" type="ORF">FHS42_001275</name>
</gene>
<organism evidence="3 4">
    <name type="scientific">Streptomyces zagrosensis</name>
    <dbReference type="NCBI Taxonomy" id="1042984"/>
    <lineage>
        <taxon>Bacteria</taxon>
        <taxon>Bacillati</taxon>
        <taxon>Actinomycetota</taxon>
        <taxon>Actinomycetes</taxon>
        <taxon>Kitasatosporales</taxon>
        <taxon>Streptomycetaceae</taxon>
        <taxon>Streptomyces</taxon>
    </lineage>
</organism>
<comment type="caution">
    <text evidence="3">The sequence shown here is derived from an EMBL/GenBank/DDBJ whole genome shotgun (WGS) entry which is preliminary data.</text>
</comment>
<evidence type="ECO:0000256" key="2">
    <source>
        <dbReference type="SAM" id="Phobius"/>
    </source>
</evidence>
<dbReference type="RefSeq" id="WP_184569500.1">
    <property type="nucleotide sequence ID" value="NZ_JACHJL010000002.1"/>
</dbReference>
<feature type="transmembrane region" description="Helical" evidence="2">
    <location>
        <begin position="36"/>
        <end position="56"/>
    </location>
</feature>
<dbReference type="EMBL" id="JACHJL010000002">
    <property type="protein sequence ID" value="MBB5934249.1"/>
    <property type="molecule type" value="Genomic_DNA"/>
</dbReference>
<evidence type="ECO:0000313" key="3">
    <source>
        <dbReference type="EMBL" id="MBB5934249.1"/>
    </source>
</evidence>
<keyword evidence="2" id="KW-1133">Transmembrane helix</keyword>
<proteinExistence type="predicted"/>
<protein>
    <submittedName>
        <fullName evidence="3">Uncharacterized protein</fullName>
    </submittedName>
</protein>
<evidence type="ECO:0000256" key="1">
    <source>
        <dbReference type="SAM" id="MobiDB-lite"/>
    </source>
</evidence>
<feature type="region of interest" description="Disordered" evidence="1">
    <location>
        <begin position="1"/>
        <end position="28"/>
    </location>
</feature>
<dbReference type="Proteomes" id="UP000588098">
    <property type="component" value="Unassembled WGS sequence"/>
</dbReference>
<name>A0A7W9Q5Z2_9ACTN</name>
<reference evidence="3 4" key="1">
    <citation type="submission" date="2020-08" db="EMBL/GenBank/DDBJ databases">
        <title>Genomic Encyclopedia of Type Strains, Phase III (KMG-III): the genomes of soil and plant-associated and newly described type strains.</title>
        <authorList>
            <person name="Whitman W."/>
        </authorList>
    </citation>
    <scope>NUCLEOTIDE SEQUENCE [LARGE SCALE GENOMIC DNA]</scope>
    <source>
        <strain evidence="3 4">CECT 8305</strain>
    </source>
</reference>